<sequence length="507" mass="55621">MATTLDTFRFPRSFPEFVPYHGPPKPKHMRQCTRKDTRSTSDEWPDINRILETALESEAALKNKKSVIPMTGTYSDNEDAREDGTLILKEQQSCQLSREESLQAPNVEQMDASPDYLFERSSPEDPVVIEDDSADEELNDGAADDELDGDQPERQNEGLPRIVGDQTYSFGGEDISLAIAQHFVHLRDNRGTSQETVLGHEENPNDDLDVASPYLSTQRKRKRSRSTDTETYTGQTSDPTLEQCPDNTHVAKRHGSLSSRNNSVSDSISTREQASASHSSTHPQFDSVNSENSSHDDGNDVNGRVSGDGNASNKESRVNHDEDGGIADNRTPAKASAVIPQPDLTDSEPRQERITEDALPQDAAENRADRGCERPRKKSRQQPSSTTVGVTAQPAKPLSAQGGFLSSAVPTRPSVTKIGVPSCNSNGDRSPRLSRQQLTHITLRPISSGVSFLGTIIQDDRKVPTFSYSQSVTLVEDVLGDVGHIDGVNIMPLALNLWLLTGFLYAL</sequence>
<keyword evidence="2" id="KW-1185">Reference proteome</keyword>
<gene>
    <name evidence="1" type="ORF">K441DRAFT_323784</name>
</gene>
<organism evidence="1 2">
    <name type="scientific">Cenococcum geophilum 1.58</name>
    <dbReference type="NCBI Taxonomy" id="794803"/>
    <lineage>
        <taxon>Eukaryota</taxon>
        <taxon>Fungi</taxon>
        <taxon>Dikarya</taxon>
        <taxon>Ascomycota</taxon>
        <taxon>Pezizomycotina</taxon>
        <taxon>Dothideomycetes</taxon>
        <taxon>Pleosporomycetidae</taxon>
        <taxon>Gloniales</taxon>
        <taxon>Gloniaceae</taxon>
        <taxon>Cenococcum</taxon>
    </lineage>
</organism>
<evidence type="ECO:0000313" key="1">
    <source>
        <dbReference type="EMBL" id="OCK88238.1"/>
    </source>
</evidence>
<dbReference type="EMBL" id="KV748245">
    <property type="protein sequence ID" value="OCK88238.1"/>
    <property type="molecule type" value="Genomic_DNA"/>
</dbReference>
<protein>
    <submittedName>
        <fullName evidence="1">Uncharacterized protein</fullName>
    </submittedName>
</protein>
<accession>A0ACC8ER04</accession>
<proteinExistence type="predicted"/>
<name>A0ACC8ER04_9PEZI</name>
<reference evidence="1 2" key="1">
    <citation type="journal article" date="2016" name="Nat. Commun.">
        <title>Ectomycorrhizal ecology is imprinted in the genome of the dominant symbiotic fungus Cenococcum geophilum.</title>
        <authorList>
            <consortium name="DOE Joint Genome Institute"/>
            <person name="Peter M."/>
            <person name="Kohler A."/>
            <person name="Ohm R.A."/>
            <person name="Kuo A."/>
            <person name="Krutzmann J."/>
            <person name="Morin E."/>
            <person name="Arend M."/>
            <person name="Barry K.W."/>
            <person name="Binder M."/>
            <person name="Choi C."/>
            <person name="Clum A."/>
            <person name="Copeland A."/>
            <person name="Grisel N."/>
            <person name="Haridas S."/>
            <person name="Kipfer T."/>
            <person name="LaButti K."/>
            <person name="Lindquist E."/>
            <person name="Lipzen A."/>
            <person name="Maire R."/>
            <person name="Meier B."/>
            <person name="Mihaltcheva S."/>
            <person name="Molinier V."/>
            <person name="Murat C."/>
            <person name="Poggeler S."/>
            <person name="Quandt C.A."/>
            <person name="Sperisen C."/>
            <person name="Tritt A."/>
            <person name="Tisserant E."/>
            <person name="Crous P.W."/>
            <person name="Henrissat B."/>
            <person name="Nehls U."/>
            <person name="Egli S."/>
            <person name="Spatafora J.W."/>
            <person name="Grigoriev I.V."/>
            <person name="Martin F.M."/>
        </authorList>
    </citation>
    <scope>NUCLEOTIDE SEQUENCE [LARGE SCALE GENOMIC DNA]</scope>
    <source>
        <strain evidence="1 2">1.58</strain>
    </source>
</reference>
<dbReference type="Proteomes" id="UP000250078">
    <property type="component" value="Unassembled WGS sequence"/>
</dbReference>
<evidence type="ECO:0000313" key="2">
    <source>
        <dbReference type="Proteomes" id="UP000250078"/>
    </source>
</evidence>